<dbReference type="PROSITE" id="PS50999">
    <property type="entry name" value="COX2_TM"/>
    <property type="match status" value="1"/>
</dbReference>
<dbReference type="Proteomes" id="UP000663505">
    <property type="component" value="Chromosome"/>
</dbReference>
<keyword evidence="8 12" id="KW-0249">Electron transport</keyword>
<dbReference type="RefSeq" id="WP_206656271.1">
    <property type="nucleotide sequence ID" value="NZ_CP071182.1"/>
</dbReference>
<evidence type="ECO:0000256" key="13">
    <source>
        <dbReference type="RuleBase" id="RU004024"/>
    </source>
</evidence>
<dbReference type="GO" id="GO:0042773">
    <property type="term" value="P:ATP synthesis coupled electron transport"/>
    <property type="evidence" value="ECO:0007669"/>
    <property type="project" value="TreeGrafter"/>
</dbReference>
<dbReference type="AlphaFoldDB" id="A0A9X7Z734"/>
<evidence type="ECO:0000256" key="1">
    <source>
        <dbReference type="ARBA" id="ARBA00004651"/>
    </source>
</evidence>
<keyword evidence="4" id="KW-1003">Cell membrane</keyword>
<dbReference type="EC" id="7.1.1.9" evidence="13"/>
<dbReference type="GO" id="GO:0005886">
    <property type="term" value="C:plasma membrane"/>
    <property type="evidence" value="ECO:0007669"/>
    <property type="project" value="UniProtKB-SubCell"/>
</dbReference>
<keyword evidence="13" id="KW-0186">Copper</keyword>
<evidence type="ECO:0000256" key="9">
    <source>
        <dbReference type="ARBA" id="ARBA00022989"/>
    </source>
</evidence>
<keyword evidence="7" id="KW-0732">Signal</keyword>
<evidence type="ECO:0000256" key="12">
    <source>
        <dbReference type="RuleBase" id="RU000456"/>
    </source>
</evidence>
<evidence type="ECO:0000259" key="17">
    <source>
        <dbReference type="PROSITE" id="PS50999"/>
    </source>
</evidence>
<evidence type="ECO:0000256" key="8">
    <source>
        <dbReference type="ARBA" id="ARBA00022982"/>
    </source>
</evidence>
<evidence type="ECO:0000256" key="6">
    <source>
        <dbReference type="ARBA" id="ARBA00022692"/>
    </source>
</evidence>
<keyword evidence="13" id="KW-0479">Metal-binding</keyword>
<dbReference type="PANTHER" id="PTHR22888:SF18">
    <property type="entry name" value="CYTOCHROME BO(3) UBIQUINOL OXIDASE SUBUNIT 2"/>
    <property type="match status" value="1"/>
</dbReference>
<feature type="compositionally biased region" description="Low complexity" evidence="14">
    <location>
        <begin position="309"/>
        <end position="326"/>
    </location>
</feature>
<evidence type="ECO:0000256" key="7">
    <source>
        <dbReference type="ARBA" id="ARBA00022729"/>
    </source>
</evidence>
<dbReference type="InterPro" id="IPR008972">
    <property type="entry name" value="Cupredoxin"/>
</dbReference>
<dbReference type="SUPFAM" id="SSF81464">
    <property type="entry name" value="Cytochrome c oxidase subunit II-like, transmembrane region"/>
    <property type="match status" value="1"/>
</dbReference>
<keyword evidence="9 15" id="KW-1133">Transmembrane helix</keyword>
<feature type="domain" description="Cytochrome oxidase subunit II copper A binding" evidence="16">
    <location>
        <begin position="136"/>
        <end position="248"/>
    </location>
</feature>
<evidence type="ECO:0000256" key="5">
    <source>
        <dbReference type="ARBA" id="ARBA00022660"/>
    </source>
</evidence>
<dbReference type="CDD" id="cd04212">
    <property type="entry name" value="CuRO_UO_II"/>
    <property type="match status" value="1"/>
</dbReference>
<dbReference type="GO" id="GO:0016491">
    <property type="term" value="F:oxidoreductase activity"/>
    <property type="evidence" value="ECO:0007669"/>
    <property type="project" value="UniProtKB-KW"/>
</dbReference>
<proteinExistence type="inferred from homology"/>
<evidence type="ECO:0000256" key="11">
    <source>
        <dbReference type="ARBA" id="ARBA00023136"/>
    </source>
</evidence>
<keyword evidence="3 12" id="KW-0813">Transport</keyword>
<evidence type="ECO:0000256" key="3">
    <source>
        <dbReference type="ARBA" id="ARBA00022448"/>
    </source>
</evidence>
<dbReference type="Pfam" id="PF00116">
    <property type="entry name" value="COX2"/>
    <property type="match status" value="1"/>
</dbReference>
<dbReference type="SUPFAM" id="SSF49503">
    <property type="entry name" value="Cupredoxins"/>
    <property type="match status" value="1"/>
</dbReference>
<evidence type="ECO:0000256" key="14">
    <source>
        <dbReference type="SAM" id="MobiDB-lite"/>
    </source>
</evidence>
<dbReference type="InterPro" id="IPR011759">
    <property type="entry name" value="Cyt_c_oxidase_su2_TM_dom"/>
</dbReference>
<reference evidence="18 19" key="1">
    <citation type="submission" date="2021-02" db="EMBL/GenBank/DDBJ databases">
        <title>Alicyclobacillus curvatus sp. nov. and Alicyclobacillus mengziensis sp. nov., two acidophilic bacteria isolated from acid mine drainage.</title>
        <authorList>
            <person name="Huang Y."/>
        </authorList>
    </citation>
    <scope>NUCLEOTIDE SEQUENCE [LARGE SCALE GENOMIC DNA]</scope>
    <source>
        <strain evidence="18 19">S30H14</strain>
    </source>
</reference>
<keyword evidence="10" id="KW-0560">Oxidoreductase</keyword>
<organism evidence="18 19">
    <name type="scientific">Alicyclobacillus mengziensis</name>
    <dbReference type="NCBI Taxonomy" id="2931921"/>
    <lineage>
        <taxon>Bacteria</taxon>
        <taxon>Bacillati</taxon>
        <taxon>Bacillota</taxon>
        <taxon>Bacilli</taxon>
        <taxon>Bacillales</taxon>
        <taxon>Alicyclobacillaceae</taxon>
        <taxon>Alicyclobacillus</taxon>
    </lineage>
</organism>
<dbReference type="Gene3D" id="1.10.287.90">
    <property type="match status" value="1"/>
</dbReference>
<evidence type="ECO:0000256" key="10">
    <source>
        <dbReference type="ARBA" id="ARBA00023002"/>
    </source>
</evidence>
<feature type="domain" description="Cytochrome oxidase subunit II transmembrane region profile" evidence="17">
    <location>
        <begin position="22"/>
        <end position="120"/>
    </location>
</feature>
<evidence type="ECO:0000259" key="16">
    <source>
        <dbReference type="PROSITE" id="PS50857"/>
    </source>
</evidence>
<dbReference type="Gene3D" id="2.60.40.420">
    <property type="entry name" value="Cupredoxins - blue copper proteins"/>
    <property type="match status" value="1"/>
</dbReference>
<evidence type="ECO:0000256" key="15">
    <source>
        <dbReference type="SAM" id="Phobius"/>
    </source>
</evidence>
<evidence type="ECO:0000256" key="4">
    <source>
        <dbReference type="ARBA" id="ARBA00022475"/>
    </source>
</evidence>
<dbReference type="InterPro" id="IPR034227">
    <property type="entry name" value="CuRO_UO_II"/>
</dbReference>
<comment type="subcellular location">
    <subcellularLocation>
        <location evidence="1 12">Cell membrane</location>
        <topology evidence="1 12">Multi-pass membrane protein</topology>
    </subcellularLocation>
</comment>
<evidence type="ECO:0000313" key="19">
    <source>
        <dbReference type="Proteomes" id="UP000663505"/>
    </source>
</evidence>
<gene>
    <name evidence="18" type="ORF">JZ786_21175</name>
</gene>
<keyword evidence="11 15" id="KW-0472">Membrane</keyword>
<dbReference type="PROSITE" id="PS51257">
    <property type="entry name" value="PROKAR_LIPOPROTEIN"/>
    <property type="match status" value="1"/>
</dbReference>
<keyword evidence="19" id="KW-1185">Reference proteome</keyword>
<feature type="region of interest" description="Disordered" evidence="14">
    <location>
        <begin position="300"/>
        <end position="326"/>
    </location>
</feature>
<dbReference type="InterPro" id="IPR002429">
    <property type="entry name" value="CcO_II-like_C"/>
</dbReference>
<accession>A0A9X7Z734</accession>
<keyword evidence="5 12" id="KW-0679">Respiratory chain</keyword>
<dbReference type="GO" id="GO:0004129">
    <property type="term" value="F:cytochrome-c oxidase activity"/>
    <property type="evidence" value="ECO:0007669"/>
    <property type="project" value="UniProtKB-EC"/>
</dbReference>
<feature type="transmembrane region" description="Helical" evidence="15">
    <location>
        <begin position="44"/>
        <end position="68"/>
    </location>
</feature>
<comment type="catalytic activity">
    <reaction evidence="13">
        <text>4 Fe(II)-[cytochrome c] + O2 + 8 H(+)(in) = 4 Fe(III)-[cytochrome c] + 2 H2O + 4 H(+)(out)</text>
        <dbReference type="Rhea" id="RHEA:11436"/>
        <dbReference type="Rhea" id="RHEA-COMP:10350"/>
        <dbReference type="Rhea" id="RHEA-COMP:14399"/>
        <dbReference type="ChEBI" id="CHEBI:15377"/>
        <dbReference type="ChEBI" id="CHEBI:15378"/>
        <dbReference type="ChEBI" id="CHEBI:15379"/>
        <dbReference type="ChEBI" id="CHEBI:29033"/>
        <dbReference type="ChEBI" id="CHEBI:29034"/>
        <dbReference type="EC" id="7.1.1.9"/>
    </reaction>
</comment>
<name>A0A9X7Z734_9BACL</name>
<comment type="function">
    <text evidence="13">Subunits I and II form the functional core of the enzyme complex. Electrons originating in cytochrome c are transferred via heme a and Cu(A) to the binuclear center formed by heme a3 and Cu(B).</text>
</comment>
<comment type="similarity">
    <text evidence="2 12">Belongs to the cytochrome c oxidase subunit 2 family.</text>
</comment>
<dbReference type="PRINTS" id="PR01166">
    <property type="entry name" value="CYCOXIDASEII"/>
</dbReference>
<dbReference type="GO" id="GO:0005507">
    <property type="term" value="F:copper ion binding"/>
    <property type="evidence" value="ECO:0007669"/>
    <property type="project" value="InterPro"/>
</dbReference>
<dbReference type="InterPro" id="IPR036257">
    <property type="entry name" value="Cyt_c_oxidase_su2_TM_sf"/>
</dbReference>
<keyword evidence="6 12" id="KW-0812">Transmembrane</keyword>
<comment type="cofactor">
    <cofactor evidence="13">
        <name>Cu cation</name>
        <dbReference type="ChEBI" id="CHEBI:23378"/>
    </cofactor>
    <text evidence="13">Binds a copper A center.</text>
</comment>
<sequence>MRRTRRWLKTGVTSAILVFLLTGCGVKVPVLQPKGPVGQEELKLIVFPFILMAAVALIVFALFAWIMIKYRARPDNEDYIPPETDGNTLLETIWTVIPVIIVVAIAIPTVIVTFKLLKPPAPAVAAKSNTNPNPSKQTVVIYVASDEWKWLFAYPQYGIETVNHIEIPVGQPVDFQLTAIGPMNSFWIPALGGMEMDMPGKDLGLWLQADSPGTYLGRSAQYSGAGFAHMTFNVTAKSQADFAQWVKQVKANSPKLTTTEYQKLLQPSTVGTMDFVGFVNPNEYNGSKYKTGMPGVRAGMPIPSDIQNTGDSSTGSTSSSSSKSGS</sequence>
<evidence type="ECO:0000313" key="18">
    <source>
        <dbReference type="EMBL" id="QSO46910.1"/>
    </source>
</evidence>
<protein>
    <recommendedName>
        <fullName evidence="13">Cytochrome c oxidase subunit 2</fullName>
        <ecNumber evidence="13">7.1.1.9</ecNumber>
    </recommendedName>
</protein>
<dbReference type="PROSITE" id="PS50857">
    <property type="entry name" value="COX2_CUA"/>
    <property type="match status" value="1"/>
</dbReference>
<dbReference type="Pfam" id="PF02790">
    <property type="entry name" value="COX2_TM"/>
    <property type="match status" value="1"/>
</dbReference>
<feature type="transmembrane region" description="Helical" evidence="15">
    <location>
        <begin position="89"/>
        <end position="114"/>
    </location>
</feature>
<evidence type="ECO:0000256" key="2">
    <source>
        <dbReference type="ARBA" id="ARBA00007866"/>
    </source>
</evidence>
<dbReference type="EMBL" id="CP071182">
    <property type="protein sequence ID" value="QSO46910.1"/>
    <property type="molecule type" value="Genomic_DNA"/>
</dbReference>
<dbReference type="KEGG" id="afx:JZ786_21175"/>
<dbReference type="InterPro" id="IPR045187">
    <property type="entry name" value="CcO_II"/>
</dbReference>
<dbReference type="PANTHER" id="PTHR22888">
    <property type="entry name" value="CYTOCHROME C OXIDASE, SUBUNIT II"/>
    <property type="match status" value="1"/>
</dbReference>